<dbReference type="Proteomes" id="UP000297245">
    <property type="component" value="Unassembled WGS sequence"/>
</dbReference>
<dbReference type="OrthoDB" id="10266018at2759"/>
<dbReference type="Gene3D" id="1.10.472.10">
    <property type="entry name" value="Cyclin-like"/>
    <property type="match status" value="1"/>
</dbReference>
<evidence type="ECO:0000313" key="2">
    <source>
        <dbReference type="EMBL" id="THU86202.1"/>
    </source>
</evidence>
<name>A0A4S8LBI3_DENBC</name>
<organism evidence="2 3">
    <name type="scientific">Dendrothele bispora (strain CBS 962.96)</name>
    <dbReference type="NCBI Taxonomy" id="1314807"/>
    <lineage>
        <taxon>Eukaryota</taxon>
        <taxon>Fungi</taxon>
        <taxon>Dikarya</taxon>
        <taxon>Basidiomycota</taxon>
        <taxon>Agaricomycotina</taxon>
        <taxon>Agaricomycetes</taxon>
        <taxon>Agaricomycetidae</taxon>
        <taxon>Agaricales</taxon>
        <taxon>Agaricales incertae sedis</taxon>
        <taxon>Dendrothele</taxon>
    </lineage>
</organism>
<dbReference type="AlphaFoldDB" id="A0A4S8LBI3"/>
<reference evidence="2 3" key="1">
    <citation type="journal article" date="2019" name="Nat. Ecol. Evol.">
        <title>Megaphylogeny resolves global patterns of mushroom evolution.</title>
        <authorList>
            <person name="Varga T."/>
            <person name="Krizsan K."/>
            <person name="Foldi C."/>
            <person name="Dima B."/>
            <person name="Sanchez-Garcia M."/>
            <person name="Sanchez-Ramirez S."/>
            <person name="Szollosi G.J."/>
            <person name="Szarkandi J.G."/>
            <person name="Papp V."/>
            <person name="Albert L."/>
            <person name="Andreopoulos W."/>
            <person name="Angelini C."/>
            <person name="Antonin V."/>
            <person name="Barry K.W."/>
            <person name="Bougher N.L."/>
            <person name="Buchanan P."/>
            <person name="Buyck B."/>
            <person name="Bense V."/>
            <person name="Catcheside P."/>
            <person name="Chovatia M."/>
            <person name="Cooper J."/>
            <person name="Damon W."/>
            <person name="Desjardin D."/>
            <person name="Finy P."/>
            <person name="Geml J."/>
            <person name="Haridas S."/>
            <person name="Hughes K."/>
            <person name="Justo A."/>
            <person name="Karasinski D."/>
            <person name="Kautmanova I."/>
            <person name="Kiss B."/>
            <person name="Kocsube S."/>
            <person name="Kotiranta H."/>
            <person name="LaButti K.M."/>
            <person name="Lechner B.E."/>
            <person name="Liimatainen K."/>
            <person name="Lipzen A."/>
            <person name="Lukacs Z."/>
            <person name="Mihaltcheva S."/>
            <person name="Morgado L.N."/>
            <person name="Niskanen T."/>
            <person name="Noordeloos M.E."/>
            <person name="Ohm R.A."/>
            <person name="Ortiz-Santana B."/>
            <person name="Ovrebo C."/>
            <person name="Racz N."/>
            <person name="Riley R."/>
            <person name="Savchenko A."/>
            <person name="Shiryaev A."/>
            <person name="Soop K."/>
            <person name="Spirin V."/>
            <person name="Szebenyi C."/>
            <person name="Tomsovsky M."/>
            <person name="Tulloss R.E."/>
            <person name="Uehling J."/>
            <person name="Grigoriev I.V."/>
            <person name="Vagvolgyi C."/>
            <person name="Papp T."/>
            <person name="Martin F.M."/>
            <person name="Miettinen O."/>
            <person name="Hibbett D.S."/>
            <person name="Nagy L.G."/>
        </authorList>
    </citation>
    <scope>NUCLEOTIDE SEQUENCE [LARGE SCALE GENOMIC DNA]</scope>
    <source>
        <strain evidence="2 3">CBS 962.96</strain>
    </source>
</reference>
<keyword evidence="3" id="KW-1185">Reference proteome</keyword>
<sequence>MTTANPNQLITISTVLSIVDEDLLDAGDLGVGLGDDGHRYWGTGEGLRSMELSENGLEVPVLFSYRSNLRLLYPPHLITIAATYLTLVLNPSAQATINHLLPSFSVDNAAESSPHPTEEPGAVIVSSSHFQSYANTTPYQSSCQSSQTQTPTQLLQTQDSTSRSLSLISTVPQALLSLYTL</sequence>
<proteinExistence type="predicted"/>
<protein>
    <submittedName>
        <fullName evidence="2">Uncharacterized protein</fullName>
    </submittedName>
</protein>
<evidence type="ECO:0000313" key="3">
    <source>
        <dbReference type="Proteomes" id="UP000297245"/>
    </source>
</evidence>
<gene>
    <name evidence="2" type="ORF">K435DRAFT_970406</name>
</gene>
<accession>A0A4S8LBI3</accession>
<feature type="region of interest" description="Disordered" evidence="1">
    <location>
        <begin position="136"/>
        <end position="156"/>
    </location>
</feature>
<dbReference type="EMBL" id="ML179507">
    <property type="protein sequence ID" value="THU86202.1"/>
    <property type="molecule type" value="Genomic_DNA"/>
</dbReference>
<evidence type="ECO:0000256" key="1">
    <source>
        <dbReference type="SAM" id="MobiDB-lite"/>
    </source>
</evidence>